<dbReference type="OrthoDB" id="2802411at2759"/>
<protein>
    <submittedName>
        <fullName evidence="8">Uncharacterized protein</fullName>
    </submittedName>
</protein>
<dbReference type="AlphaFoldDB" id="A0A1Y1I4V2"/>
<accession>A0A1Y1I4V2</accession>
<evidence type="ECO:0000256" key="7">
    <source>
        <dbReference type="SAM" id="Phobius"/>
    </source>
</evidence>
<feature type="transmembrane region" description="Helical" evidence="7">
    <location>
        <begin position="49"/>
        <end position="73"/>
    </location>
</feature>
<evidence type="ECO:0000256" key="4">
    <source>
        <dbReference type="ARBA" id="ARBA00022989"/>
    </source>
</evidence>
<feature type="region of interest" description="Disordered" evidence="6">
    <location>
        <begin position="1"/>
        <end position="23"/>
    </location>
</feature>
<dbReference type="PANTHER" id="PTHR21659">
    <property type="entry name" value="HYDROPHOBIC PROTEIN RCI2 LOW TEMPERATURE AND SALT RESPONSIVE PROTEIN LTI6 -RELATED"/>
    <property type="match status" value="1"/>
</dbReference>
<evidence type="ECO:0000313" key="8">
    <source>
        <dbReference type="EMBL" id="GAQ85970.1"/>
    </source>
</evidence>
<evidence type="ECO:0000256" key="1">
    <source>
        <dbReference type="ARBA" id="ARBA00004370"/>
    </source>
</evidence>
<dbReference type="OMA" id="ACFIICW"/>
<dbReference type="Pfam" id="PF01679">
    <property type="entry name" value="Pmp3"/>
    <property type="match status" value="1"/>
</dbReference>
<evidence type="ECO:0000256" key="3">
    <source>
        <dbReference type="ARBA" id="ARBA00022692"/>
    </source>
</evidence>
<dbReference type="GO" id="GO:0016020">
    <property type="term" value="C:membrane"/>
    <property type="evidence" value="ECO:0007669"/>
    <property type="project" value="UniProtKB-SubCell"/>
</dbReference>
<evidence type="ECO:0000256" key="5">
    <source>
        <dbReference type="ARBA" id="ARBA00023136"/>
    </source>
</evidence>
<dbReference type="PANTHER" id="PTHR21659:SF99">
    <property type="entry name" value="OS05G0122700 PROTEIN"/>
    <property type="match status" value="1"/>
</dbReference>
<dbReference type="EMBL" id="DF237212">
    <property type="protein sequence ID" value="GAQ85970.1"/>
    <property type="molecule type" value="Genomic_DNA"/>
</dbReference>
<proteinExistence type="inferred from homology"/>
<keyword evidence="3 7" id="KW-0812">Transmembrane</keyword>
<comment type="subcellular location">
    <subcellularLocation>
        <location evidence="1">Membrane</location>
    </subcellularLocation>
</comment>
<dbReference type="Proteomes" id="UP000054558">
    <property type="component" value="Unassembled WGS sequence"/>
</dbReference>
<name>A0A1Y1I4V2_KLENI</name>
<evidence type="ECO:0000256" key="6">
    <source>
        <dbReference type="SAM" id="MobiDB-lite"/>
    </source>
</evidence>
<keyword evidence="4 7" id="KW-1133">Transmembrane helix</keyword>
<reference evidence="8 9" key="1">
    <citation type="journal article" date="2014" name="Nat. Commun.">
        <title>Klebsormidium flaccidum genome reveals primary factors for plant terrestrial adaptation.</title>
        <authorList>
            <person name="Hori K."/>
            <person name="Maruyama F."/>
            <person name="Fujisawa T."/>
            <person name="Togashi T."/>
            <person name="Yamamoto N."/>
            <person name="Seo M."/>
            <person name="Sato S."/>
            <person name="Yamada T."/>
            <person name="Mori H."/>
            <person name="Tajima N."/>
            <person name="Moriyama T."/>
            <person name="Ikeuchi M."/>
            <person name="Watanabe M."/>
            <person name="Wada H."/>
            <person name="Kobayashi K."/>
            <person name="Saito M."/>
            <person name="Masuda T."/>
            <person name="Sasaki-Sekimoto Y."/>
            <person name="Mashiguchi K."/>
            <person name="Awai K."/>
            <person name="Shimojima M."/>
            <person name="Masuda S."/>
            <person name="Iwai M."/>
            <person name="Nobusawa T."/>
            <person name="Narise T."/>
            <person name="Kondo S."/>
            <person name="Saito H."/>
            <person name="Sato R."/>
            <person name="Murakawa M."/>
            <person name="Ihara Y."/>
            <person name="Oshima-Yamada Y."/>
            <person name="Ohtaka K."/>
            <person name="Satoh M."/>
            <person name="Sonobe K."/>
            <person name="Ishii M."/>
            <person name="Ohtani R."/>
            <person name="Kanamori-Sato M."/>
            <person name="Honoki R."/>
            <person name="Miyazaki D."/>
            <person name="Mochizuki H."/>
            <person name="Umetsu J."/>
            <person name="Higashi K."/>
            <person name="Shibata D."/>
            <person name="Kamiya Y."/>
            <person name="Sato N."/>
            <person name="Nakamura Y."/>
            <person name="Tabata S."/>
            <person name="Ida S."/>
            <person name="Kurokawa K."/>
            <person name="Ohta H."/>
        </authorList>
    </citation>
    <scope>NUCLEOTIDE SEQUENCE [LARGE SCALE GENOMIC DNA]</scope>
    <source>
        <strain evidence="8 9">NIES-2285</strain>
    </source>
</reference>
<gene>
    <name evidence="8" type="ORF">KFL_002630136</name>
</gene>
<keyword evidence="5 7" id="KW-0472">Membrane</keyword>
<sequence>MSSVDHEATPVESRGAGDGRRTGTETCCELLCAILLPPLGVFVRYGCGFEFWICLLLTFLGYIPGVIYAACVLL</sequence>
<dbReference type="InterPro" id="IPR000612">
    <property type="entry name" value="PMP3"/>
</dbReference>
<evidence type="ECO:0000256" key="2">
    <source>
        <dbReference type="ARBA" id="ARBA00009530"/>
    </source>
</evidence>
<dbReference type="PROSITE" id="PS01309">
    <property type="entry name" value="UPF0057"/>
    <property type="match status" value="1"/>
</dbReference>
<keyword evidence="9" id="KW-1185">Reference proteome</keyword>
<comment type="similarity">
    <text evidence="2">Belongs to the UPF0057 (PMP3) family.</text>
</comment>
<organism evidence="8 9">
    <name type="scientific">Klebsormidium nitens</name>
    <name type="common">Green alga</name>
    <name type="synonym">Ulothrix nitens</name>
    <dbReference type="NCBI Taxonomy" id="105231"/>
    <lineage>
        <taxon>Eukaryota</taxon>
        <taxon>Viridiplantae</taxon>
        <taxon>Streptophyta</taxon>
        <taxon>Klebsormidiophyceae</taxon>
        <taxon>Klebsormidiales</taxon>
        <taxon>Klebsormidiaceae</taxon>
        <taxon>Klebsormidium</taxon>
    </lineage>
</organism>
<evidence type="ECO:0000313" key="9">
    <source>
        <dbReference type="Proteomes" id="UP000054558"/>
    </source>
</evidence>